<comment type="caution">
    <text evidence="1">The sequence shown here is derived from an EMBL/GenBank/DDBJ whole genome shotgun (WGS) entry which is preliminary data.</text>
</comment>
<dbReference type="Gene3D" id="2.120.10.30">
    <property type="entry name" value="TolB, C-terminal domain"/>
    <property type="match status" value="1"/>
</dbReference>
<sequence length="191" mass="21872">MTIMKCPITNKFRIAQIYFGTLKEGIYTTDGIYVNRTVRSPSWSPDGKNIVYEKTEWNIRRFEKKLYSWLLDLETRFVDVFPQFNYAQNRYVMTEKQLGNSSVFSLNPDGSDEKLVYNNMESGLIPSFLVSSGVAGAFQPAWSPDGEWVVFGEGAWFQWAAGSFARQPTVLTMRFWPIALSVSPTRDEASE</sequence>
<dbReference type="InterPro" id="IPR011042">
    <property type="entry name" value="6-blade_b-propeller_TolB-like"/>
</dbReference>
<accession>A0A401L821</accession>
<dbReference type="EMBL" id="BDHI01000029">
    <property type="protein sequence ID" value="GCB27638.1"/>
    <property type="molecule type" value="Genomic_DNA"/>
</dbReference>
<keyword evidence="2" id="KW-1185">Reference proteome</keyword>
<evidence type="ECO:0000313" key="2">
    <source>
        <dbReference type="Proteomes" id="UP000286921"/>
    </source>
</evidence>
<protein>
    <recommendedName>
        <fullName evidence="3">Dipeptidyl-peptidase 5</fullName>
    </recommendedName>
</protein>
<reference evidence="1 2" key="1">
    <citation type="submission" date="2016-09" db="EMBL/GenBank/DDBJ databases">
        <title>Aspergillus awamori IFM 58123T.</title>
        <authorList>
            <person name="Kusuya Y."/>
            <person name="Shimizu M."/>
            <person name="Takahashi H."/>
            <person name="Yaguchi T."/>
        </authorList>
    </citation>
    <scope>NUCLEOTIDE SEQUENCE [LARGE SCALE GENOMIC DNA]</scope>
    <source>
        <strain evidence="1 2">IFM 58123</strain>
    </source>
</reference>
<proteinExistence type="predicted"/>
<name>A0A401L821_ASPAW</name>
<evidence type="ECO:0008006" key="3">
    <source>
        <dbReference type="Google" id="ProtNLM"/>
    </source>
</evidence>
<dbReference type="AlphaFoldDB" id="A0A401L821"/>
<dbReference type="STRING" id="105351.A0A401L821"/>
<dbReference type="InterPro" id="IPR011659">
    <property type="entry name" value="WD40"/>
</dbReference>
<evidence type="ECO:0000313" key="1">
    <source>
        <dbReference type="EMBL" id="GCB27638.1"/>
    </source>
</evidence>
<dbReference type="Proteomes" id="UP000286921">
    <property type="component" value="Unassembled WGS sequence"/>
</dbReference>
<gene>
    <name evidence="1" type="ORF">AAWM_10523</name>
</gene>
<dbReference type="SUPFAM" id="SSF69304">
    <property type="entry name" value="Tricorn protease N-terminal domain"/>
    <property type="match status" value="1"/>
</dbReference>
<dbReference type="Pfam" id="PF07676">
    <property type="entry name" value="PD40"/>
    <property type="match status" value="2"/>
</dbReference>
<organism evidence="1 2">
    <name type="scientific">Aspergillus awamori</name>
    <name type="common">Black koji mold</name>
    <dbReference type="NCBI Taxonomy" id="105351"/>
    <lineage>
        <taxon>Eukaryota</taxon>
        <taxon>Fungi</taxon>
        <taxon>Dikarya</taxon>
        <taxon>Ascomycota</taxon>
        <taxon>Pezizomycotina</taxon>
        <taxon>Eurotiomycetes</taxon>
        <taxon>Eurotiomycetidae</taxon>
        <taxon>Eurotiales</taxon>
        <taxon>Aspergillaceae</taxon>
        <taxon>Aspergillus</taxon>
    </lineage>
</organism>